<dbReference type="Proteomes" id="UP000184267">
    <property type="component" value="Unassembled WGS sequence"/>
</dbReference>
<dbReference type="AlphaFoldDB" id="A0A1M2VU33"/>
<gene>
    <name evidence="2" type="ORF">TRAPUB_12358</name>
</gene>
<dbReference type="InterPro" id="IPR011059">
    <property type="entry name" value="Metal-dep_hydrolase_composite"/>
</dbReference>
<accession>A0A1M2VU33</accession>
<dbReference type="Pfam" id="PF07969">
    <property type="entry name" value="Amidohydro_3"/>
    <property type="match status" value="1"/>
</dbReference>
<evidence type="ECO:0000259" key="1">
    <source>
        <dbReference type="Pfam" id="PF07969"/>
    </source>
</evidence>
<evidence type="ECO:0000313" key="3">
    <source>
        <dbReference type="Proteomes" id="UP000184267"/>
    </source>
</evidence>
<dbReference type="STRING" id="154538.A0A1M2VU33"/>
<dbReference type="PANTHER" id="PTHR22642">
    <property type="entry name" value="IMIDAZOLONEPROPIONASE"/>
    <property type="match status" value="1"/>
</dbReference>
<keyword evidence="3" id="KW-1185">Reference proteome</keyword>
<feature type="domain" description="Amidohydrolase 3" evidence="1">
    <location>
        <begin position="1"/>
        <end position="66"/>
    </location>
</feature>
<dbReference type="InterPro" id="IPR013108">
    <property type="entry name" value="Amidohydro_3"/>
</dbReference>
<name>A0A1M2VU33_TRAPU</name>
<sequence>MTREEALKGMTLDPAYASFTEDILGSITRGKFADFVVLSQDIMRIPALQVLETRVVATVMDGKPVYGAI</sequence>
<protein>
    <recommendedName>
        <fullName evidence="1">Amidohydrolase 3 domain-containing protein</fullName>
    </recommendedName>
</protein>
<dbReference type="OrthoDB" id="3501663at2759"/>
<dbReference type="GO" id="GO:0016810">
    <property type="term" value="F:hydrolase activity, acting on carbon-nitrogen (but not peptide) bonds"/>
    <property type="evidence" value="ECO:0007669"/>
    <property type="project" value="InterPro"/>
</dbReference>
<proteinExistence type="predicted"/>
<dbReference type="PANTHER" id="PTHR22642:SF2">
    <property type="entry name" value="PROTEIN LONG AFTER FAR-RED 3"/>
    <property type="match status" value="1"/>
</dbReference>
<dbReference type="EMBL" id="MNAD01000686">
    <property type="protein sequence ID" value="OJT11119.1"/>
    <property type="molecule type" value="Genomic_DNA"/>
</dbReference>
<organism evidence="2 3">
    <name type="scientific">Trametes pubescens</name>
    <name type="common">White-rot fungus</name>
    <dbReference type="NCBI Taxonomy" id="154538"/>
    <lineage>
        <taxon>Eukaryota</taxon>
        <taxon>Fungi</taxon>
        <taxon>Dikarya</taxon>
        <taxon>Basidiomycota</taxon>
        <taxon>Agaricomycotina</taxon>
        <taxon>Agaricomycetes</taxon>
        <taxon>Polyporales</taxon>
        <taxon>Polyporaceae</taxon>
        <taxon>Trametes</taxon>
    </lineage>
</organism>
<dbReference type="SUPFAM" id="SSF51338">
    <property type="entry name" value="Composite domain of metallo-dependent hydrolases"/>
    <property type="match status" value="1"/>
</dbReference>
<dbReference type="Gene3D" id="3.20.20.140">
    <property type="entry name" value="Metal-dependent hydrolases"/>
    <property type="match status" value="1"/>
</dbReference>
<dbReference type="Gene3D" id="2.30.40.10">
    <property type="entry name" value="Urease, subunit C, domain 1"/>
    <property type="match status" value="1"/>
</dbReference>
<reference evidence="2 3" key="1">
    <citation type="submission" date="2016-10" db="EMBL/GenBank/DDBJ databases">
        <title>Genome sequence of the basidiomycete white-rot fungus Trametes pubescens.</title>
        <authorList>
            <person name="Makela M.R."/>
            <person name="Granchi Z."/>
            <person name="Peng M."/>
            <person name="De Vries R.P."/>
            <person name="Grigoriev I."/>
            <person name="Riley R."/>
            <person name="Hilden K."/>
        </authorList>
    </citation>
    <scope>NUCLEOTIDE SEQUENCE [LARGE SCALE GENOMIC DNA]</scope>
    <source>
        <strain evidence="2 3">FBCC735</strain>
    </source>
</reference>
<comment type="caution">
    <text evidence="2">The sequence shown here is derived from an EMBL/GenBank/DDBJ whole genome shotgun (WGS) entry which is preliminary data.</text>
</comment>
<evidence type="ECO:0000313" key="2">
    <source>
        <dbReference type="EMBL" id="OJT11119.1"/>
    </source>
</evidence>